<reference evidence="8" key="1">
    <citation type="submission" date="2018-06" db="EMBL/GenBank/DDBJ databases">
        <authorList>
            <person name="Zhirakovskaya E."/>
        </authorList>
    </citation>
    <scope>NUCLEOTIDE SEQUENCE</scope>
</reference>
<dbReference type="InterPro" id="IPR013702">
    <property type="entry name" value="FIST_domain_N"/>
</dbReference>
<accession>A0A3B1DQ81</accession>
<dbReference type="GO" id="GO:0005886">
    <property type="term" value="C:plasma membrane"/>
    <property type="evidence" value="ECO:0007669"/>
    <property type="project" value="UniProtKB-SubCell"/>
</dbReference>
<dbReference type="SMART" id="SM00897">
    <property type="entry name" value="FIST"/>
    <property type="match status" value="1"/>
</dbReference>
<evidence type="ECO:0000256" key="5">
    <source>
        <dbReference type="ARBA" id="ARBA00023136"/>
    </source>
</evidence>
<sequence>MVSETPQPGSTRPRFRFAQGVSTSADAAIAVEEIAEQVQQVAEPDLLFVFISAHHAEEAAQIGAALGRAVRPGTLLGTTAGAVIAGARELERTPGVSVLAAHLPGVDIHPYCSESLTHSTAEGEAGARAVRELIGATPLLRSTILFADPFSTPLTRLLPTLNAARLPDRNGRPAGSIIGGMASGGVKAGENTLLYNNRAITSGFVGVSLSGPIRVDAVVSQGCRPIGENMVITKAKNNVIYELGGRPALNVLRDLLDILGENERELLKRGLFVGRVVSEYKDNLGRGDYLIRNVAGVNPKTNFIAVHDLVRVGQTVRFHIRDAQTAEEDLELVLNAQQLYGPPAGVLLITCTGRGRNLFDHRHHDASTIQRAFQDDPPGEERAKGGRVLDTGARGIPLAGFFAAGEIGPVGDASYLHGHSACAVMFRE</sequence>
<feature type="domain" description="FIST" evidence="6">
    <location>
        <begin position="43"/>
        <end position="247"/>
    </location>
</feature>
<organism evidence="8">
    <name type="scientific">hydrothermal vent metagenome</name>
    <dbReference type="NCBI Taxonomy" id="652676"/>
    <lineage>
        <taxon>unclassified sequences</taxon>
        <taxon>metagenomes</taxon>
        <taxon>ecological metagenomes</taxon>
    </lineage>
</organism>
<evidence type="ECO:0000256" key="3">
    <source>
        <dbReference type="ARBA" id="ARBA00022692"/>
    </source>
</evidence>
<dbReference type="EMBL" id="UOGK01000182">
    <property type="protein sequence ID" value="VAX39013.1"/>
    <property type="molecule type" value="Genomic_DNA"/>
</dbReference>
<keyword evidence="3" id="KW-0812">Transmembrane</keyword>
<dbReference type="Pfam" id="PF08495">
    <property type="entry name" value="FIST"/>
    <property type="match status" value="1"/>
</dbReference>
<dbReference type="PIRSF" id="PIRSF018953">
    <property type="entry name" value="UCP018953"/>
    <property type="match status" value="1"/>
</dbReference>
<keyword evidence="2" id="KW-1003">Cell membrane</keyword>
<dbReference type="SMART" id="SM01204">
    <property type="entry name" value="FIST_C"/>
    <property type="match status" value="1"/>
</dbReference>
<gene>
    <name evidence="8" type="ORF">MNBD_PLANCTO03-1169</name>
</gene>
<dbReference type="AlphaFoldDB" id="A0A3B1DQ81"/>
<dbReference type="PANTHER" id="PTHR14939:SF5">
    <property type="entry name" value="F-BOX ONLY PROTEIN 22"/>
    <property type="match status" value="1"/>
</dbReference>
<evidence type="ECO:0000259" key="7">
    <source>
        <dbReference type="SMART" id="SM01204"/>
    </source>
</evidence>
<dbReference type="InterPro" id="IPR019494">
    <property type="entry name" value="FIST_C"/>
</dbReference>
<evidence type="ECO:0008006" key="9">
    <source>
        <dbReference type="Google" id="ProtNLM"/>
    </source>
</evidence>
<keyword evidence="5" id="KW-0472">Membrane</keyword>
<dbReference type="PANTHER" id="PTHR14939">
    <property type="entry name" value="F-BOX ONLY PROTEIN 22"/>
    <property type="match status" value="1"/>
</dbReference>
<evidence type="ECO:0000313" key="8">
    <source>
        <dbReference type="EMBL" id="VAX39013.1"/>
    </source>
</evidence>
<protein>
    <recommendedName>
        <fullName evidence="9">FIST domain-containing protein</fullName>
    </recommendedName>
</protein>
<evidence type="ECO:0000256" key="2">
    <source>
        <dbReference type="ARBA" id="ARBA00022475"/>
    </source>
</evidence>
<name>A0A3B1DQ81_9ZZZZ</name>
<dbReference type="InterPro" id="IPR016741">
    <property type="entry name" value="UCP018953"/>
</dbReference>
<comment type="subcellular location">
    <subcellularLocation>
        <location evidence="1">Cell membrane</location>
        <topology evidence="1">Multi-pass membrane protein</topology>
    </subcellularLocation>
</comment>
<feature type="domain" description="FIST C-domain" evidence="7">
    <location>
        <begin position="248"/>
        <end position="410"/>
    </location>
</feature>
<evidence type="ECO:0000256" key="4">
    <source>
        <dbReference type="ARBA" id="ARBA00022989"/>
    </source>
</evidence>
<evidence type="ECO:0000256" key="1">
    <source>
        <dbReference type="ARBA" id="ARBA00004651"/>
    </source>
</evidence>
<dbReference type="Pfam" id="PF10442">
    <property type="entry name" value="FIST_C"/>
    <property type="match status" value="1"/>
</dbReference>
<keyword evidence="4" id="KW-1133">Transmembrane helix</keyword>
<proteinExistence type="predicted"/>
<evidence type="ECO:0000259" key="6">
    <source>
        <dbReference type="SMART" id="SM00897"/>
    </source>
</evidence>